<evidence type="ECO:0000313" key="1">
    <source>
        <dbReference type="EMBL" id="ORV59677.1"/>
    </source>
</evidence>
<keyword evidence="2" id="KW-1185">Reference proteome</keyword>
<protein>
    <submittedName>
        <fullName evidence="1">Uncharacterized protein</fullName>
    </submittedName>
</protein>
<evidence type="ECO:0000313" key="2">
    <source>
        <dbReference type="Proteomes" id="UP000194000"/>
    </source>
</evidence>
<sequence length="97" mass="10379">MSFKVSNFCGCEAIRTDFSKGYREPDCVAVRDCDVEQMLIGGESFDGRRPIPCVADIEVAGSALPGDINVGRGATVGLKWSEHGFAATSEMLFGQCP</sequence>
<comment type="caution">
    <text evidence="1">The sequence shown here is derived from an EMBL/GenBank/DDBJ whole genome shotgun (WGS) entry which is preliminary data.</text>
</comment>
<name>A0A1X1USC0_9MYCO</name>
<organism evidence="1 2">
    <name type="scientific">Mycobacterium fragae</name>
    <dbReference type="NCBI Taxonomy" id="1260918"/>
    <lineage>
        <taxon>Bacteria</taxon>
        <taxon>Bacillati</taxon>
        <taxon>Actinomycetota</taxon>
        <taxon>Actinomycetes</taxon>
        <taxon>Mycobacteriales</taxon>
        <taxon>Mycobacteriaceae</taxon>
        <taxon>Mycobacterium</taxon>
    </lineage>
</organism>
<dbReference type="AlphaFoldDB" id="A0A1X1USC0"/>
<dbReference type="RefSeq" id="WP_085197609.1">
    <property type="nucleotide sequence ID" value="NZ_JACKVI010000014.1"/>
</dbReference>
<dbReference type="Proteomes" id="UP000194000">
    <property type="component" value="Unassembled WGS sequence"/>
</dbReference>
<reference evidence="1 2" key="1">
    <citation type="submission" date="2016-01" db="EMBL/GenBank/DDBJ databases">
        <title>The new phylogeny of the genus Mycobacterium.</title>
        <authorList>
            <person name="Tarcisio F."/>
            <person name="Conor M."/>
            <person name="Antonella G."/>
            <person name="Elisabetta G."/>
            <person name="Giulia F.S."/>
            <person name="Sara T."/>
            <person name="Anna F."/>
            <person name="Clotilde B."/>
            <person name="Roberto B."/>
            <person name="Veronica D.S."/>
            <person name="Fabio R."/>
            <person name="Monica P."/>
            <person name="Olivier J."/>
            <person name="Enrico T."/>
            <person name="Nicola S."/>
        </authorList>
    </citation>
    <scope>NUCLEOTIDE SEQUENCE [LARGE SCALE GENOMIC DNA]</scope>
    <source>
        <strain evidence="1 2">DSM 45731</strain>
    </source>
</reference>
<gene>
    <name evidence="1" type="ORF">AWC06_16275</name>
</gene>
<accession>A0A1X1USC0</accession>
<dbReference type="EMBL" id="LQOW01000024">
    <property type="protein sequence ID" value="ORV59677.1"/>
    <property type="molecule type" value="Genomic_DNA"/>
</dbReference>
<proteinExistence type="predicted"/>